<gene>
    <name evidence="1" type="ORF">EYH02_01585</name>
</gene>
<evidence type="ECO:0000313" key="2">
    <source>
        <dbReference type="Proteomes" id="UP000605805"/>
    </source>
</evidence>
<dbReference type="AlphaFoldDB" id="A0A833DSY1"/>
<sequence length="196" mass="22477">MSRASRRLIPLSEELVDKIIRVSERLGVPFRDLLESMLSSILDIVEYDRDIVTALDTIDAMKDLLRISGIMLPRDALYRIIERMSDSDIDEVVRELKHVCRWYAELVKIKRGGEVRELKTLLRVWFPDSSIDIKSLGDDRVRIVISSLNQPEKVSKIVSEVSTEFLKSLGYRVVECEHRAGLVSLVIEYGSREGSE</sequence>
<protein>
    <submittedName>
        <fullName evidence="1">Uncharacterized protein</fullName>
    </submittedName>
</protein>
<evidence type="ECO:0000313" key="1">
    <source>
        <dbReference type="EMBL" id="HIP56752.1"/>
    </source>
</evidence>
<organism evidence="1 2">
    <name type="scientific">Ignisphaera aggregans</name>
    <dbReference type="NCBI Taxonomy" id="334771"/>
    <lineage>
        <taxon>Archaea</taxon>
        <taxon>Thermoproteota</taxon>
        <taxon>Thermoprotei</taxon>
        <taxon>Desulfurococcales</taxon>
        <taxon>Desulfurococcaceae</taxon>
        <taxon>Ignisphaera</taxon>
    </lineage>
</organism>
<name>A0A833DSY1_9CREN</name>
<dbReference type="Proteomes" id="UP000605805">
    <property type="component" value="Unassembled WGS sequence"/>
</dbReference>
<accession>A0A833DSY1</accession>
<reference evidence="1" key="1">
    <citation type="journal article" date="2020" name="ISME J.">
        <title>Gammaproteobacteria mediating utilization of methyl-, sulfur- and petroleum organic compounds in deep ocean hydrothermal plumes.</title>
        <authorList>
            <person name="Zhou Z."/>
            <person name="Liu Y."/>
            <person name="Pan J."/>
            <person name="Cron B.R."/>
            <person name="Toner B.M."/>
            <person name="Anantharaman K."/>
            <person name="Breier J.A."/>
            <person name="Dick G.J."/>
            <person name="Li M."/>
        </authorList>
    </citation>
    <scope>NUCLEOTIDE SEQUENCE</scope>
    <source>
        <strain evidence="1">SZUA-1435</strain>
    </source>
</reference>
<dbReference type="EMBL" id="DQTV01000036">
    <property type="protein sequence ID" value="HIP56752.1"/>
    <property type="molecule type" value="Genomic_DNA"/>
</dbReference>
<proteinExistence type="predicted"/>
<comment type="caution">
    <text evidence="1">The sequence shown here is derived from an EMBL/GenBank/DDBJ whole genome shotgun (WGS) entry which is preliminary data.</text>
</comment>